<sequence length="183" mass="20404">MELWEMYVSTPPRFAHSDTNSFGGHKGSQYVQNTKPEQVQRPTASCKGYNFGRCTYGAACKFEHKCFRCSETTLLGPAKRGNSANSPGSLEEEYYGCSDIAIEKSVLPTYSSLSTILKTSIRQPTRTHPMDMIQHITSTNIPGGRKCKAISPGWRGNPYFDNWCNIQCGNTDCIDLSKFCDCD</sequence>
<evidence type="ECO:0000313" key="4">
    <source>
        <dbReference type="EMBL" id="CAG2215500.1"/>
    </source>
</evidence>
<dbReference type="InterPro" id="IPR000571">
    <property type="entry name" value="Znf_CCCH"/>
</dbReference>
<gene>
    <name evidence="4" type="ORF">MEDL_29270</name>
</gene>
<keyword evidence="1" id="KW-0863">Zinc-finger</keyword>
<feature type="zinc finger region" description="C3H1-type" evidence="1">
    <location>
        <begin position="40"/>
        <end position="67"/>
    </location>
</feature>
<keyword evidence="1" id="KW-0479">Metal-binding</keyword>
<organism evidence="4 5">
    <name type="scientific">Mytilus edulis</name>
    <name type="common">Blue mussel</name>
    <dbReference type="NCBI Taxonomy" id="6550"/>
    <lineage>
        <taxon>Eukaryota</taxon>
        <taxon>Metazoa</taxon>
        <taxon>Spiralia</taxon>
        <taxon>Lophotrochozoa</taxon>
        <taxon>Mollusca</taxon>
        <taxon>Bivalvia</taxon>
        <taxon>Autobranchia</taxon>
        <taxon>Pteriomorphia</taxon>
        <taxon>Mytilida</taxon>
        <taxon>Mytiloidea</taxon>
        <taxon>Mytilidae</taxon>
        <taxon>Mytilinae</taxon>
        <taxon>Mytilus</taxon>
    </lineage>
</organism>
<name>A0A8S3S391_MYTED</name>
<protein>
    <recommendedName>
        <fullName evidence="3">C3H1-type domain-containing protein</fullName>
    </recommendedName>
</protein>
<reference evidence="4" key="1">
    <citation type="submission" date="2021-03" db="EMBL/GenBank/DDBJ databases">
        <authorList>
            <person name="Bekaert M."/>
        </authorList>
    </citation>
    <scope>NUCLEOTIDE SEQUENCE</scope>
</reference>
<accession>A0A8S3S391</accession>
<feature type="region of interest" description="Disordered" evidence="2">
    <location>
        <begin position="18"/>
        <end position="37"/>
    </location>
</feature>
<proteinExistence type="predicted"/>
<evidence type="ECO:0000259" key="3">
    <source>
        <dbReference type="PROSITE" id="PS50103"/>
    </source>
</evidence>
<feature type="domain" description="C3H1-type" evidence="3">
    <location>
        <begin position="40"/>
        <end position="67"/>
    </location>
</feature>
<dbReference type="GO" id="GO:0008270">
    <property type="term" value="F:zinc ion binding"/>
    <property type="evidence" value="ECO:0007669"/>
    <property type="project" value="UniProtKB-KW"/>
</dbReference>
<dbReference type="PROSITE" id="PS50103">
    <property type="entry name" value="ZF_C3H1"/>
    <property type="match status" value="1"/>
</dbReference>
<comment type="caution">
    <text evidence="4">The sequence shown here is derived from an EMBL/GenBank/DDBJ whole genome shotgun (WGS) entry which is preliminary data.</text>
</comment>
<dbReference type="AlphaFoldDB" id="A0A8S3S391"/>
<keyword evidence="5" id="KW-1185">Reference proteome</keyword>
<keyword evidence="1" id="KW-0862">Zinc</keyword>
<evidence type="ECO:0000256" key="2">
    <source>
        <dbReference type="SAM" id="MobiDB-lite"/>
    </source>
</evidence>
<evidence type="ECO:0000313" key="5">
    <source>
        <dbReference type="Proteomes" id="UP000683360"/>
    </source>
</evidence>
<dbReference type="Proteomes" id="UP000683360">
    <property type="component" value="Unassembled WGS sequence"/>
</dbReference>
<evidence type="ECO:0000256" key="1">
    <source>
        <dbReference type="PROSITE-ProRule" id="PRU00723"/>
    </source>
</evidence>
<dbReference type="EMBL" id="CAJPWZ010001445">
    <property type="protein sequence ID" value="CAG2215500.1"/>
    <property type="molecule type" value="Genomic_DNA"/>
</dbReference>